<gene>
    <name evidence="2" type="ORF">DI551_07895</name>
</gene>
<dbReference type="Gene3D" id="3.40.50.10090">
    <property type="match status" value="2"/>
</dbReference>
<comment type="caution">
    <text evidence="2">The sequence shown here is derived from an EMBL/GenBank/DDBJ whole genome shotgun (WGS) entry which is preliminary data.</text>
</comment>
<dbReference type="InterPro" id="IPR003754">
    <property type="entry name" value="4pyrrol_synth_uPrphyn_synth"/>
</dbReference>
<dbReference type="Pfam" id="PF02602">
    <property type="entry name" value="HEM4"/>
    <property type="match status" value="1"/>
</dbReference>
<sequence>MMDRYIAIVRSGEDAPEIEAAIREAGRIPLFEPILKIEPIDVDLPEIEQGEALVFTSGHAIEVFAERSGRRNIPVYTVGRNTADIARQNGFTNIVNAAGTVDDLAEILKIVAKSGEIDLIYLRGEDVSQDLRGILNKNGVNLREFTLYRAILADSLSLALLKAIDQRALEAVMLFSARGALALAELLEQYDRAGRMRTTKALCIGDSVVQSVSVLPFERVLVSSKPDRHGMIELITQLPPLDLRK</sequence>
<dbReference type="GO" id="GO:0005829">
    <property type="term" value="C:cytosol"/>
    <property type="evidence" value="ECO:0007669"/>
    <property type="project" value="TreeGrafter"/>
</dbReference>
<protein>
    <recommendedName>
        <fullName evidence="1">Tetrapyrrole biosynthesis uroporphyrinogen III synthase domain-containing protein</fullName>
    </recommendedName>
</protein>
<dbReference type="PANTHER" id="PTHR12390">
    <property type="entry name" value="UROPORPHYRINOGEN III SYNTHASE"/>
    <property type="match status" value="1"/>
</dbReference>
<dbReference type="GO" id="GO:0004852">
    <property type="term" value="F:uroporphyrinogen-III synthase activity"/>
    <property type="evidence" value="ECO:0007669"/>
    <property type="project" value="InterPro"/>
</dbReference>
<dbReference type="AlphaFoldDB" id="A0A2W5MYN0"/>
<name>A0A2W5MYN0_9BACT</name>
<evidence type="ECO:0000259" key="1">
    <source>
        <dbReference type="Pfam" id="PF02602"/>
    </source>
</evidence>
<dbReference type="EMBL" id="QFQB01000056">
    <property type="protein sequence ID" value="PZQ45259.1"/>
    <property type="molecule type" value="Genomic_DNA"/>
</dbReference>
<dbReference type="PANTHER" id="PTHR12390:SF0">
    <property type="entry name" value="UROPORPHYRINOGEN-III SYNTHASE"/>
    <property type="match status" value="1"/>
</dbReference>
<dbReference type="SUPFAM" id="SSF69618">
    <property type="entry name" value="HemD-like"/>
    <property type="match status" value="1"/>
</dbReference>
<evidence type="ECO:0000313" key="3">
    <source>
        <dbReference type="Proteomes" id="UP000249417"/>
    </source>
</evidence>
<dbReference type="GO" id="GO:0006780">
    <property type="term" value="P:uroporphyrinogen III biosynthetic process"/>
    <property type="evidence" value="ECO:0007669"/>
    <property type="project" value="InterPro"/>
</dbReference>
<organism evidence="2 3">
    <name type="scientific">Micavibrio aeruginosavorus</name>
    <dbReference type="NCBI Taxonomy" id="349221"/>
    <lineage>
        <taxon>Bacteria</taxon>
        <taxon>Pseudomonadati</taxon>
        <taxon>Bdellovibrionota</taxon>
        <taxon>Bdellovibrionia</taxon>
        <taxon>Bdellovibrionales</taxon>
        <taxon>Pseudobdellovibrionaceae</taxon>
        <taxon>Micavibrio</taxon>
    </lineage>
</organism>
<dbReference type="InterPro" id="IPR036108">
    <property type="entry name" value="4pyrrol_syn_uPrphyn_synt_sf"/>
</dbReference>
<dbReference type="Proteomes" id="UP000249417">
    <property type="component" value="Unassembled WGS sequence"/>
</dbReference>
<feature type="domain" description="Tetrapyrrole biosynthesis uroporphyrinogen III synthase" evidence="1">
    <location>
        <begin position="17"/>
        <end position="233"/>
    </location>
</feature>
<dbReference type="InterPro" id="IPR039793">
    <property type="entry name" value="UROS/Hem4"/>
</dbReference>
<dbReference type="CDD" id="cd06578">
    <property type="entry name" value="HemD"/>
    <property type="match status" value="1"/>
</dbReference>
<accession>A0A2W5MYN0</accession>
<proteinExistence type="predicted"/>
<reference evidence="2 3" key="1">
    <citation type="submission" date="2017-08" db="EMBL/GenBank/DDBJ databases">
        <title>Infants hospitalized years apart are colonized by the same room-sourced microbial strains.</title>
        <authorList>
            <person name="Brooks B."/>
            <person name="Olm M.R."/>
            <person name="Firek B.A."/>
            <person name="Baker R."/>
            <person name="Thomas B.C."/>
            <person name="Morowitz M.J."/>
            <person name="Banfield J.F."/>
        </authorList>
    </citation>
    <scope>NUCLEOTIDE SEQUENCE [LARGE SCALE GENOMIC DNA]</scope>
    <source>
        <strain evidence="2">S2_005_002_R2_29</strain>
    </source>
</reference>
<evidence type="ECO:0000313" key="2">
    <source>
        <dbReference type="EMBL" id="PZQ45259.1"/>
    </source>
</evidence>